<protein>
    <submittedName>
        <fullName evidence="4">Putative inactive protein kinase isoform A</fullName>
    </submittedName>
</protein>
<dbReference type="PROSITE" id="PS00108">
    <property type="entry name" value="PROTEIN_KINASE_ST"/>
    <property type="match status" value="1"/>
</dbReference>
<feature type="domain" description="Protein kinase" evidence="2">
    <location>
        <begin position="614"/>
        <end position="1096"/>
    </location>
</feature>
<feature type="chain" id="PRO_5032636925" evidence="1">
    <location>
        <begin position="27"/>
        <end position="1102"/>
    </location>
</feature>
<evidence type="ECO:0000313" key="4">
    <source>
        <dbReference type="EMBL" id="KAF7804719.1"/>
    </source>
</evidence>
<dbReference type="InterPro" id="IPR011009">
    <property type="entry name" value="Kinase-like_dom_sf"/>
</dbReference>
<dbReference type="InterPro" id="IPR008271">
    <property type="entry name" value="Ser/Thr_kinase_AS"/>
</dbReference>
<comment type="caution">
    <text evidence="4">The sequence shown here is derived from an EMBL/GenBank/DDBJ whole genome shotgun (WGS) entry which is preliminary data.</text>
</comment>
<dbReference type="SUPFAM" id="SSF56112">
    <property type="entry name" value="Protein kinase-like (PK-like)"/>
    <property type="match status" value="1"/>
</dbReference>
<dbReference type="Pfam" id="PF00481">
    <property type="entry name" value="PP2C"/>
    <property type="match status" value="2"/>
</dbReference>
<keyword evidence="5" id="KW-1185">Reference proteome</keyword>
<dbReference type="OrthoDB" id="1347345at2759"/>
<dbReference type="Proteomes" id="UP000634136">
    <property type="component" value="Unassembled WGS sequence"/>
</dbReference>
<sequence length="1102" mass="124420">MVPASRFLHFLALGFLINSAIPFAYGESSTCLTVYKKGGAPAVFQSPKCPRWNLFDYGSRSQSPARCQSAMLQGRRNSQEDRTLCVLDVRIPFPGKMGIKEVMVGIVAVFDGHNGAEASEMASKLLVEYFVLHTYFLLDATYSVLSKTSSGRLPNKRDCDEAKQLNKWEEILGWKELHFGRFENKLSTNFDDSFHLEILKEALLRAIHDIDAKFSEEAARNSLDSGSTATTILIADDKILVANIGDSKAFLCSEKFQSPREAKALLLKLYRQKESDASVSHVWDRQKYKLASSHGFTHFAAKELTNDHHPDREDERIRVETAGGQVIDWGGVPRLNGQLAITRAIGDVSFKSYGVISVPEVTDWQPLTANDSYLVAASDGVFEKMSLQDVCDMLWEAHSYGNSRSDFSPTSSYSLADGIVNSAIKKGSMDNVAAVVVPLESATFSENKRGSSYVEKWDVDCPLHGLQESTSRSSASVVTSDLMHLEHLHPVDTRFERILAEVKYGDVGCFYLSENLDEAMDYKQPTKKTDWLSNLHELPEALPDALHQYSGGTVNLYNNQNLCFHLGMTVNGAKEQCINPEAFASFIGLLESIPLHDTSSNNGSFDSSMPDTRYVLKKRFGRGSYGEVWLSFHWNCHQGGSNDSKLSGENINISLSFIDHDSYNRNSSSRTHGCQNGSSNNLYILKRIMVERGASVYLSGLREKYFGETFLNASTCFEELLSAGKSNYVSKRSHFGYYDLVKTNDSMLQPTSNSWDSENLFPNELQLESSSHEEGLNHIARYVESFESRSNEIWLVFRYEGISLSKLMYTVEEAYDTADDERSENVKHVQILRPSKWWHWLKTTEEGQQEMRNLIWQLLTALKSCHDRNITHRDIKPENMVICFEDQETGSCLKEVPIINRKFSTKMRIIDFGSGIDEFTLKHLYGSTGPSRAEQTYEYVPPEALLNSTWYQGPASSTMKYDMWSVGVVMLELILGTPNVFQINSLTRTLLDRHLEGWNDGIKELAYKLRSFMELCILIPGISGSSFKQYHTANQDGAPPASWKCSEEFFSHQIKSRDPLKLGFPNIWALRLVRHLLRWDPEERPSVDEALQHPFFQPPPSG</sequence>
<evidence type="ECO:0000256" key="1">
    <source>
        <dbReference type="SAM" id="SignalP"/>
    </source>
</evidence>
<dbReference type="PROSITE" id="PS51746">
    <property type="entry name" value="PPM_2"/>
    <property type="match status" value="1"/>
</dbReference>
<dbReference type="GO" id="GO:0005524">
    <property type="term" value="F:ATP binding"/>
    <property type="evidence" value="ECO:0007669"/>
    <property type="project" value="InterPro"/>
</dbReference>
<dbReference type="PROSITE" id="PS50011">
    <property type="entry name" value="PROTEIN_KINASE_DOM"/>
    <property type="match status" value="1"/>
</dbReference>
<keyword evidence="4" id="KW-0418">Kinase</keyword>
<evidence type="ECO:0000259" key="2">
    <source>
        <dbReference type="PROSITE" id="PS50011"/>
    </source>
</evidence>
<dbReference type="PANTHER" id="PTHR47992">
    <property type="entry name" value="PROTEIN PHOSPHATASE"/>
    <property type="match status" value="1"/>
</dbReference>
<evidence type="ECO:0000313" key="5">
    <source>
        <dbReference type="Proteomes" id="UP000634136"/>
    </source>
</evidence>
<keyword evidence="4" id="KW-0808">Transferase</keyword>
<dbReference type="SMART" id="SM00220">
    <property type="entry name" value="S_TKc"/>
    <property type="match status" value="1"/>
</dbReference>
<evidence type="ECO:0000259" key="3">
    <source>
        <dbReference type="PROSITE" id="PS51746"/>
    </source>
</evidence>
<dbReference type="AlphaFoldDB" id="A0A834SWB5"/>
<dbReference type="CDD" id="cd00143">
    <property type="entry name" value="PP2Cc"/>
    <property type="match status" value="1"/>
</dbReference>
<dbReference type="GO" id="GO:0004672">
    <property type="term" value="F:protein kinase activity"/>
    <property type="evidence" value="ECO:0007669"/>
    <property type="project" value="InterPro"/>
</dbReference>
<dbReference type="InterPro" id="IPR036457">
    <property type="entry name" value="PPM-type-like_dom_sf"/>
</dbReference>
<keyword evidence="1" id="KW-0732">Signal</keyword>
<accession>A0A834SWB5</accession>
<dbReference type="Gene3D" id="3.60.40.10">
    <property type="entry name" value="PPM-type phosphatase domain"/>
    <property type="match status" value="1"/>
</dbReference>
<dbReference type="InterPro" id="IPR015655">
    <property type="entry name" value="PP2C"/>
</dbReference>
<name>A0A834SWB5_9FABA</name>
<feature type="domain" description="PPM-type phosphatase" evidence="3">
    <location>
        <begin position="66"/>
        <end position="439"/>
    </location>
</feature>
<reference evidence="4" key="1">
    <citation type="submission" date="2020-09" db="EMBL/GenBank/DDBJ databases">
        <title>Genome-Enabled Discovery of Anthraquinone Biosynthesis in Senna tora.</title>
        <authorList>
            <person name="Kang S.-H."/>
            <person name="Pandey R.P."/>
            <person name="Lee C.-M."/>
            <person name="Sim J.-S."/>
            <person name="Jeong J.-T."/>
            <person name="Choi B.-S."/>
            <person name="Jung M."/>
            <person name="Ginzburg D."/>
            <person name="Zhao K."/>
            <person name="Won S.Y."/>
            <person name="Oh T.-J."/>
            <person name="Yu Y."/>
            <person name="Kim N.-H."/>
            <person name="Lee O.R."/>
            <person name="Lee T.-H."/>
            <person name="Bashyal P."/>
            <person name="Kim T.-S."/>
            <person name="Lee W.-H."/>
            <person name="Kawkins C."/>
            <person name="Kim C.-K."/>
            <person name="Kim J.S."/>
            <person name="Ahn B.O."/>
            <person name="Rhee S.Y."/>
            <person name="Sohng J.K."/>
        </authorList>
    </citation>
    <scope>NUCLEOTIDE SEQUENCE</scope>
    <source>
        <tissue evidence="4">Leaf</tissue>
    </source>
</reference>
<proteinExistence type="predicted"/>
<organism evidence="4 5">
    <name type="scientific">Senna tora</name>
    <dbReference type="NCBI Taxonomy" id="362788"/>
    <lineage>
        <taxon>Eukaryota</taxon>
        <taxon>Viridiplantae</taxon>
        <taxon>Streptophyta</taxon>
        <taxon>Embryophyta</taxon>
        <taxon>Tracheophyta</taxon>
        <taxon>Spermatophyta</taxon>
        <taxon>Magnoliopsida</taxon>
        <taxon>eudicotyledons</taxon>
        <taxon>Gunneridae</taxon>
        <taxon>Pentapetalae</taxon>
        <taxon>rosids</taxon>
        <taxon>fabids</taxon>
        <taxon>Fabales</taxon>
        <taxon>Fabaceae</taxon>
        <taxon>Caesalpinioideae</taxon>
        <taxon>Cassia clade</taxon>
        <taxon>Senna</taxon>
    </lineage>
</organism>
<dbReference type="EMBL" id="JAAIUW010000013">
    <property type="protein sequence ID" value="KAF7804719.1"/>
    <property type="molecule type" value="Genomic_DNA"/>
</dbReference>
<feature type="signal peptide" evidence="1">
    <location>
        <begin position="1"/>
        <end position="26"/>
    </location>
</feature>
<dbReference type="GO" id="GO:0004722">
    <property type="term" value="F:protein serine/threonine phosphatase activity"/>
    <property type="evidence" value="ECO:0007669"/>
    <property type="project" value="InterPro"/>
</dbReference>
<dbReference type="SMART" id="SM00332">
    <property type="entry name" value="PP2Cc"/>
    <property type="match status" value="1"/>
</dbReference>
<dbReference type="InterPro" id="IPR000719">
    <property type="entry name" value="Prot_kinase_dom"/>
</dbReference>
<dbReference type="FunFam" id="1.10.510.10:FF:001568">
    <property type="entry name" value="uncharacterized protein LOC106771884 isoform X8"/>
    <property type="match status" value="1"/>
</dbReference>
<gene>
    <name evidence="4" type="ORF">G2W53_043830</name>
</gene>
<dbReference type="Gene3D" id="1.10.510.10">
    <property type="entry name" value="Transferase(Phosphotransferase) domain 1"/>
    <property type="match status" value="1"/>
</dbReference>
<dbReference type="Pfam" id="PF00069">
    <property type="entry name" value="Pkinase"/>
    <property type="match status" value="1"/>
</dbReference>
<dbReference type="SUPFAM" id="SSF81606">
    <property type="entry name" value="PP2C-like"/>
    <property type="match status" value="1"/>
</dbReference>
<dbReference type="InterPro" id="IPR001932">
    <property type="entry name" value="PPM-type_phosphatase-like_dom"/>
</dbReference>